<reference evidence="5 6" key="1">
    <citation type="submission" date="2023-11" db="EMBL/GenBank/DDBJ databases">
        <title>Halocaridina rubra genome assembly.</title>
        <authorList>
            <person name="Smith C."/>
        </authorList>
    </citation>
    <scope>NUCLEOTIDE SEQUENCE [LARGE SCALE GENOMIC DNA]</scope>
    <source>
        <strain evidence="5">EP-1</strain>
        <tissue evidence="5">Whole</tissue>
    </source>
</reference>
<dbReference type="InterPro" id="IPR003508">
    <property type="entry name" value="CIDE-N_dom"/>
</dbReference>
<dbReference type="CDD" id="cd01615">
    <property type="entry name" value="CIDE_N"/>
    <property type="match status" value="1"/>
</dbReference>
<dbReference type="PANTHER" id="PTHR12306:SF22">
    <property type="entry name" value="DNAATION FACTOR-RELATED PROTEIN 2, ISOFORM B"/>
    <property type="match status" value="1"/>
</dbReference>
<keyword evidence="6" id="KW-1185">Reference proteome</keyword>
<dbReference type="PROSITE" id="PS51135">
    <property type="entry name" value="CIDE_N"/>
    <property type="match status" value="1"/>
</dbReference>
<gene>
    <name evidence="5" type="ORF">SK128_022422</name>
</gene>
<dbReference type="Proteomes" id="UP001381693">
    <property type="component" value="Unassembled WGS sequence"/>
</dbReference>
<feature type="region of interest" description="Disordered" evidence="3">
    <location>
        <begin position="157"/>
        <end position="179"/>
    </location>
</feature>
<name>A0AAN8WIZ0_HALRR</name>
<evidence type="ECO:0000256" key="3">
    <source>
        <dbReference type="SAM" id="MobiDB-lite"/>
    </source>
</evidence>
<feature type="compositionally biased region" description="Basic residues" evidence="3">
    <location>
        <begin position="309"/>
        <end position="318"/>
    </location>
</feature>
<dbReference type="Pfam" id="PF02017">
    <property type="entry name" value="CIDE-N"/>
    <property type="match status" value="1"/>
</dbReference>
<feature type="region of interest" description="Disordered" evidence="3">
    <location>
        <begin position="396"/>
        <end position="436"/>
    </location>
</feature>
<evidence type="ECO:0000313" key="5">
    <source>
        <dbReference type="EMBL" id="KAK7067062.1"/>
    </source>
</evidence>
<comment type="caution">
    <text evidence="5">The sequence shown here is derived from an EMBL/GenBank/DDBJ whole genome shotgun (WGS) entry which is preliminary data.</text>
</comment>
<organism evidence="5 6">
    <name type="scientific">Halocaridina rubra</name>
    <name type="common">Hawaiian red shrimp</name>
    <dbReference type="NCBI Taxonomy" id="373956"/>
    <lineage>
        <taxon>Eukaryota</taxon>
        <taxon>Metazoa</taxon>
        <taxon>Ecdysozoa</taxon>
        <taxon>Arthropoda</taxon>
        <taxon>Crustacea</taxon>
        <taxon>Multicrustacea</taxon>
        <taxon>Malacostraca</taxon>
        <taxon>Eumalacostraca</taxon>
        <taxon>Eucarida</taxon>
        <taxon>Decapoda</taxon>
        <taxon>Pleocyemata</taxon>
        <taxon>Caridea</taxon>
        <taxon>Atyoidea</taxon>
        <taxon>Atyidae</taxon>
        <taxon>Halocaridina</taxon>
    </lineage>
</organism>
<dbReference type="PANTHER" id="PTHR12306">
    <property type="entry name" value="CELL DEATH ACTIVATOR CIDE"/>
    <property type="match status" value="1"/>
</dbReference>
<dbReference type="GO" id="GO:0006915">
    <property type="term" value="P:apoptotic process"/>
    <property type="evidence" value="ECO:0007669"/>
    <property type="project" value="UniProtKB-UniRule"/>
</dbReference>
<evidence type="ECO:0000256" key="1">
    <source>
        <dbReference type="ARBA" id="ARBA00022703"/>
    </source>
</evidence>
<feature type="compositionally biased region" description="Basic and acidic residues" evidence="3">
    <location>
        <begin position="401"/>
        <end position="418"/>
    </location>
</feature>
<feature type="region of interest" description="Disordered" evidence="3">
    <location>
        <begin position="512"/>
        <end position="547"/>
    </location>
</feature>
<sequence length="547" mass="59660">MEIRMAAAFPKQTSWDFRPHAAQQPQPSSSHSKGKGKRPYKVWDSGRQIRKGLVVSSFNELIEKGREKLELGEVRIKVVLEADGTQVEDAEYFGTLPENTVFLLLRQGEHWYPAGVEVLRQASSSPRKPSTAATRVIVSGVGESTIHRHDYLVTQSSIGSTPSPAPISKSPVPAVGAAGQPVHGTITTILRDGKKETLINDIGPPSSAPPLPSHQATVINHDPEHKSSYMGGSGGVASAAMVGRLSRQGSSVESSHSATVHIHTPECCQYGHPHTPQPRTRASPTGDQAECDFHCCSLHEEGGRIQASGHHHHHHHHLQQQPQQPPAQQPQVHKAVATSPVQEGAPTTRPTLHHIHTVNQSPGTKSQAQAAPTSVQASVAAAAAAAAAVAAAQKGSSHVRFQHDYRSTNLKDKQRPEQESSESETENTTNDEEAHTTEKFLLLTDQLSVDTKKHLSIKDIGVILDRLSSKIIDVEKLDREAEEEDCFNWTIKATIRGDSLRELGVVYNGHYYSISEHPGYGQKKEDEEEEEEEGNNTEEKESEKEPV</sequence>
<dbReference type="SUPFAM" id="SSF54277">
    <property type="entry name" value="CAD &amp; PB1 domains"/>
    <property type="match status" value="1"/>
</dbReference>
<protein>
    <recommendedName>
        <fullName evidence="4">CIDE-N domain-containing protein</fullName>
    </recommendedName>
</protein>
<feature type="compositionally biased region" description="Low complexity" evidence="3">
    <location>
        <begin position="20"/>
        <end position="31"/>
    </location>
</feature>
<feature type="compositionally biased region" description="Basic and acidic residues" evidence="3">
    <location>
        <begin position="537"/>
        <end position="547"/>
    </location>
</feature>
<feature type="region of interest" description="Disordered" evidence="3">
    <location>
        <begin position="306"/>
        <end position="371"/>
    </location>
</feature>
<feature type="domain" description="CIDE-N" evidence="4">
    <location>
        <begin position="36"/>
        <end position="113"/>
    </location>
</feature>
<dbReference type="GO" id="GO:0042981">
    <property type="term" value="P:regulation of apoptotic process"/>
    <property type="evidence" value="ECO:0007669"/>
    <property type="project" value="TreeGrafter"/>
</dbReference>
<evidence type="ECO:0000256" key="2">
    <source>
        <dbReference type="PROSITE-ProRule" id="PRU00447"/>
    </source>
</evidence>
<proteinExistence type="predicted"/>
<feature type="compositionally biased region" description="Acidic residues" evidence="3">
    <location>
        <begin position="419"/>
        <end position="431"/>
    </location>
</feature>
<feature type="region of interest" description="Disordered" evidence="3">
    <location>
        <begin position="1"/>
        <end position="41"/>
    </location>
</feature>
<accession>A0AAN8WIZ0</accession>
<dbReference type="AlphaFoldDB" id="A0AAN8WIZ0"/>
<dbReference type="Gene3D" id="3.10.20.10">
    <property type="match status" value="1"/>
</dbReference>
<evidence type="ECO:0000259" key="4">
    <source>
        <dbReference type="PROSITE" id="PS51135"/>
    </source>
</evidence>
<evidence type="ECO:0000313" key="6">
    <source>
        <dbReference type="Proteomes" id="UP001381693"/>
    </source>
</evidence>
<keyword evidence="1 2" id="KW-0053">Apoptosis</keyword>
<dbReference type="EMBL" id="JAXCGZ010018935">
    <property type="protein sequence ID" value="KAK7067062.1"/>
    <property type="molecule type" value="Genomic_DNA"/>
</dbReference>
<feature type="compositionally biased region" description="Acidic residues" evidence="3">
    <location>
        <begin position="526"/>
        <end position="536"/>
    </location>
</feature>
<dbReference type="SMART" id="SM00266">
    <property type="entry name" value="CAD"/>
    <property type="match status" value="1"/>
</dbReference>